<reference evidence="2" key="1">
    <citation type="submission" date="2022-11" db="UniProtKB">
        <authorList>
            <consortium name="WormBaseParasite"/>
        </authorList>
    </citation>
    <scope>IDENTIFICATION</scope>
</reference>
<accession>A0AC35F7A2</accession>
<protein>
    <submittedName>
        <fullName evidence="2">Sphingomyelin phosphodiesterase</fullName>
    </submittedName>
</protein>
<dbReference type="WBParaSite" id="PS1159_v2.g13816.t1">
    <property type="protein sequence ID" value="PS1159_v2.g13816.t1"/>
    <property type="gene ID" value="PS1159_v2.g13816"/>
</dbReference>
<dbReference type="Proteomes" id="UP000887580">
    <property type="component" value="Unplaced"/>
</dbReference>
<proteinExistence type="predicted"/>
<name>A0AC35F7A2_9BILA</name>
<evidence type="ECO:0000313" key="1">
    <source>
        <dbReference type="Proteomes" id="UP000887580"/>
    </source>
</evidence>
<evidence type="ECO:0000313" key="2">
    <source>
        <dbReference type="WBParaSite" id="PS1159_v2.g13816.t1"/>
    </source>
</evidence>
<sequence length="477" mass="55233">MFSIYLKKLKLVGYVLCLSQENLIDVLKGKKERKMAANLEPPSQQQSNGSQIRARGSPIKDSSQTNGSTISNDQHFDIGGNLSVHVATLNCWALPQPWPFGSKHRRYRIDALIEALKESSFDIVCLQELWSENDFLNIVEQVSYLFPYRHYFHSGYTGSGTCLLSRWKIQSTLIHRYSLNGFPHHIHRGDWFGGKVVGLAEIIVEGYRLCVYTTHLHAEYNRDNDLYLPHRLSQAFELGQFVRHTSRDADLLILTGDFNIEPDDLGYHLIRNLTNVRDAWLDRKTSPDDCDTPSGMTCDRPDNCYTPKALLKKKHLGKRLDYILYQSIQKPFILEYCDNCFDVIPGEKRINYSDHLGVCAMFRLNKDAEAGWKEPLRIIDRRFLEETHDIVSEGEKRIIWDRRFFGAICLLLLLLIFGISQLGDAIDFPFSKYILIIVQFLLTLLLGFSFWHGMVFLTIERRSITETIWNINDMLER</sequence>
<organism evidence="1 2">
    <name type="scientific">Panagrolaimus sp. PS1159</name>
    <dbReference type="NCBI Taxonomy" id="55785"/>
    <lineage>
        <taxon>Eukaryota</taxon>
        <taxon>Metazoa</taxon>
        <taxon>Ecdysozoa</taxon>
        <taxon>Nematoda</taxon>
        <taxon>Chromadorea</taxon>
        <taxon>Rhabditida</taxon>
        <taxon>Tylenchina</taxon>
        <taxon>Panagrolaimomorpha</taxon>
        <taxon>Panagrolaimoidea</taxon>
        <taxon>Panagrolaimidae</taxon>
        <taxon>Panagrolaimus</taxon>
    </lineage>
</organism>